<protein>
    <recommendedName>
        <fullName evidence="11">Leucine-rich repeat-containing N-terminal plant-type domain-containing protein</fullName>
    </recommendedName>
</protein>
<dbReference type="PANTHER" id="PTHR48060:SF24">
    <property type="entry name" value="NON-SPECIFIC SERINE_THREONINE PROTEIN KINASE"/>
    <property type="match status" value="1"/>
</dbReference>
<evidence type="ECO:0000313" key="9">
    <source>
        <dbReference type="EMBL" id="CAH1413901.1"/>
    </source>
</evidence>
<organism evidence="9 10">
    <name type="scientific">Lactuca virosa</name>
    <dbReference type="NCBI Taxonomy" id="75947"/>
    <lineage>
        <taxon>Eukaryota</taxon>
        <taxon>Viridiplantae</taxon>
        <taxon>Streptophyta</taxon>
        <taxon>Embryophyta</taxon>
        <taxon>Tracheophyta</taxon>
        <taxon>Spermatophyta</taxon>
        <taxon>Magnoliopsida</taxon>
        <taxon>eudicotyledons</taxon>
        <taxon>Gunneridae</taxon>
        <taxon>Pentapetalae</taxon>
        <taxon>asterids</taxon>
        <taxon>campanulids</taxon>
        <taxon>Asterales</taxon>
        <taxon>Asteraceae</taxon>
        <taxon>Cichorioideae</taxon>
        <taxon>Cichorieae</taxon>
        <taxon>Lactucinae</taxon>
        <taxon>Lactuca</taxon>
    </lineage>
</organism>
<dbReference type="Pfam" id="PF08263">
    <property type="entry name" value="LRRNT_2"/>
    <property type="match status" value="1"/>
</dbReference>
<dbReference type="InterPro" id="IPR013210">
    <property type="entry name" value="LRR_N_plant-typ"/>
</dbReference>
<evidence type="ECO:0000256" key="1">
    <source>
        <dbReference type="ARBA" id="ARBA00004370"/>
    </source>
</evidence>
<dbReference type="Gene3D" id="3.80.10.10">
    <property type="entry name" value="Ribonuclease Inhibitor"/>
    <property type="match status" value="2"/>
</dbReference>
<evidence type="ECO:0000313" key="10">
    <source>
        <dbReference type="Proteomes" id="UP001157418"/>
    </source>
</evidence>
<dbReference type="PANTHER" id="PTHR48060">
    <property type="entry name" value="DNA DAMAGE-REPAIR/TOLERATION PROTEIN DRT100"/>
    <property type="match status" value="1"/>
</dbReference>
<feature type="domain" description="Disease resistance R13L4/SHOC-2-like LRR" evidence="8">
    <location>
        <begin position="100"/>
        <end position="216"/>
    </location>
</feature>
<evidence type="ECO:0008006" key="11">
    <source>
        <dbReference type="Google" id="ProtNLM"/>
    </source>
</evidence>
<comment type="subcellular location">
    <subcellularLocation>
        <location evidence="1">Membrane</location>
    </subcellularLocation>
</comment>
<reference evidence="9 10" key="1">
    <citation type="submission" date="2022-01" db="EMBL/GenBank/DDBJ databases">
        <authorList>
            <person name="Xiong W."/>
            <person name="Schranz E."/>
        </authorList>
    </citation>
    <scope>NUCLEOTIDE SEQUENCE [LARGE SCALE GENOMIC DNA]</scope>
</reference>
<sequence length="220" mass="24438">MAKQIMSSSNLLFFSLALVIITFFPIPHYTSASFEEFNALLKWKASIEIPKNSLLSSWIPLPLNSGASVPCTSWFGVVCKSDGSIEKLNLTSSRLKGTLHRFSISLLPNLVHFNLSLNNFFGPIPPEIRHLSKLVYLDFSFNKFSGVIPHEIGNLLQLTVLYLFSNNISCPIPIELKNLKSLTHLVAYNNQLSGSIASSLGDLTSLNILYLYQNQLSDSS</sequence>
<dbReference type="SUPFAM" id="SSF52058">
    <property type="entry name" value="L domain-like"/>
    <property type="match status" value="1"/>
</dbReference>
<gene>
    <name evidence="9" type="ORF">LVIROSA_LOCUS1841</name>
</gene>
<evidence type="ECO:0000256" key="3">
    <source>
        <dbReference type="ARBA" id="ARBA00022729"/>
    </source>
</evidence>
<dbReference type="InterPro" id="IPR053211">
    <property type="entry name" value="DNA_repair-toleration"/>
</dbReference>
<keyword evidence="10" id="KW-1185">Reference proteome</keyword>
<evidence type="ECO:0000259" key="7">
    <source>
        <dbReference type="Pfam" id="PF08263"/>
    </source>
</evidence>
<dbReference type="Pfam" id="PF23598">
    <property type="entry name" value="LRR_14"/>
    <property type="match status" value="1"/>
</dbReference>
<comment type="caution">
    <text evidence="9">The sequence shown here is derived from an EMBL/GenBank/DDBJ whole genome shotgun (WGS) entry which is preliminary data.</text>
</comment>
<keyword evidence="2" id="KW-0433">Leucine-rich repeat</keyword>
<keyword evidence="5" id="KW-0472">Membrane</keyword>
<keyword evidence="3 6" id="KW-0732">Signal</keyword>
<dbReference type="GO" id="GO:0016020">
    <property type="term" value="C:membrane"/>
    <property type="evidence" value="ECO:0007669"/>
    <property type="project" value="UniProtKB-SubCell"/>
</dbReference>
<proteinExistence type="predicted"/>
<evidence type="ECO:0000256" key="2">
    <source>
        <dbReference type="ARBA" id="ARBA00022614"/>
    </source>
</evidence>
<dbReference type="AlphaFoldDB" id="A0AAU9LGK2"/>
<evidence type="ECO:0000256" key="5">
    <source>
        <dbReference type="ARBA" id="ARBA00023136"/>
    </source>
</evidence>
<accession>A0AAU9LGK2</accession>
<dbReference type="InterPro" id="IPR032675">
    <property type="entry name" value="LRR_dom_sf"/>
</dbReference>
<dbReference type="InterPro" id="IPR055414">
    <property type="entry name" value="LRR_R13L4/SHOC2-like"/>
</dbReference>
<keyword evidence="4" id="KW-0677">Repeat</keyword>
<dbReference type="EMBL" id="CAKMRJ010000001">
    <property type="protein sequence ID" value="CAH1413901.1"/>
    <property type="molecule type" value="Genomic_DNA"/>
</dbReference>
<evidence type="ECO:0000256" key="6">
    <source>
        <dbReference type="SAM" id="SignalP"/>
    </source>
</evidence>
<dbReference type="Proteomes" id="UP001157418">
    <property type="component" value="Unassembled WGS sequence"/>
</dbReference>
<name>A0AAU9LGK2_9ASTR</name>
<feature type="chain" id="PRO_5043448666" description="Leucine-rich repeat-containing N-terminal plant-type domain-containing protein" evidence="6">
    <location>
        <begin position="33"/>
        <end position="220"/>
    </location>
</feature>
<feature type="domain" description="Leucine-rich repeat-containing N-terminal plant-type" evidence="7">
    <location>
        <begin position="36"/>
        <end position="79"/>
    </location>
</feature>
<dbReference type="FunFam" id="3.80.10.10:FF:000400">
    <property type="entry name" value="Nuclear pore complex protein NUP107"/>
    <property type="match status" value="1"/>
</dbReference>
<feature type="signal peptide" evidence="6">
    <location>
        <begin position="1"/>
        <end position="32"/>
    </location>
</feature>
<evidence type="ECO:0000256" key="4">
    <source>
        <dbReference type="ARBA" id="ARBA00022737"/>
    </source>
</evidence>
<evidence type="ECO:0000259" key="8">
    <source>
        <dbReference type="Pfam" id="PF23598"/>
    </source>
</evidence>